<evidence type="ECO:0000313" key="1">
    <source>
        <dbReference type="EMBL" id="OQE34543.1"/>
    </source>
</evidence>
<reference evidence="2" key="1">
    <citation type="journal article" date="2017" name="Nat. Microbiol.">
        <title>Global analysis of biosynthetic gene clusters reveals vast potential of secondary metabolite production in Penicillium species.</title>
        <authorList>
            <person name="Nielsen J.C."/>
            <person name="Grijseels S."/>
            <person name="Prigent S."/>
            <person name="Ji B."/>
            <person name="Dainat J."/>
            <person name="Nielsen K.F."/>
            <person name="Frisvad J.C."/>
            <person name="Workman M."/>
            <person name="Nielsen J."/>
        </authorList>
    </citation>
    <scope>NUCLEOTIDE SEQUENCE [LARGE SCALE GENOMIC DNA]</scope>
    <source>
        <strain evidence="2">IBT 31321</strain>
    </source>
</reference>
<dbReference type="AlphaFoldDB" id="A0A1V6U9J9"/>
<comment type="caution">
    <text evidence="1">The sequence shown here is derived from an EMBL/GenBank/DDBJ whole genome shotgun (WGS) entry which is preliminary data.</text>
</comment>
<dbReference type="EMBL" id="MDDG01000017">
    <property type="protein sequence ID" value="OQE34543.1"/>
    <property type="molecule type" value="Genomic_DNA"/>
</dbReference>
<gene>
    <name evidence="1" type="ORF">PENCOP_c017G04385</name>
</gene>
<dbReference type="Proteomes" id="UP000191500">
    <property type="component" value="Unassembled WGS sequence"/>
</dbReference>
<protein>
    <submittedName>
        <fullName evidence="1">Uncharacterized protein</fullName>
    </submittedName>
</protein>
<organism evidence="1 2">
    <name type="scientific">Penicillium coprophilum</name>
    <dbReference type="NCBI Taxonomy" id="36646"/>
    <lineage>
        <taxon>Eukaryota</taxon>
        <taxon>Fungi</taxon>
        <taxon>Dikarya</taxon>
        <taxon>Ascomycota</taxon>
        <taxon>Pezizomycotina</taxon>
        <taxon>Eurotiomycetes</taxon>
        <taxon>Eurotiomycetidae</taxon>
        <taxon>Eurotiales</taxon>
        <taxon>Aspergillaceae</taxon>
        <taxon>Penicillium</taxon>
    </lineage>
</organism>
<name>A0A1V6U9J9_9EURO</name>
<sequence length="65" mass="7467">MYIGLRGQWVPDDLLIFNFGARFKQLPHDYQVPVESSKVQRRGSSSTSEDSSKIIESLKLRVRAE</sequence>
<proteinExistence type="predicted"/>
<keyword evidence="2" id="KW-1185">Reference proteome</keyword>
<evidence type="ECO:0000313" key="2">
    <source>
        <dbReference type="Proteomes" id="UP000191500"/>
    </source>
</evidence>
<accession>A0A1V6U9J9</accession>